<sequence>MRITALLHAIALLFALGCVHRQGTLAERGVKKRLSDRIVRTQYGQMRGILIEFTGANLRPVDAYIGIQYATTFAAQMRFMPPTSSAEKWREMRVMIGPKPACPQPVFNETYMRMMLARGEIERRKGIAPSTITPDEDCHYVNVYVPTGRDVLCCIDVYLFQ</sequence>
<feature type="domain" description="Carboxylesterase type B" evidence="3">
    <location>
        <begin position="36"/>
        <end position="148"/>
    </location>
</feature>
<dbReference type="PANTHER" id="PTHR43903">
    <property type="entry name" value="NEUROLIGIN"/>
    <property type="match status" value="1"/>
</dbReference>
<dbReference type="AlphaFoldDB" id="A0A9D4JKC1"/>
<proteinExistence type="inferred from homology"/>
<reference evidence="4" key="2">
    <citation type="submission" date="2020-11" db="EMBL/GenBank/DDBJ databases">
        <authorList>
            <person name="McCartney M.A."/>
            <person name="Auch B."/>
            <person name="Kono T."/>
            <person name="Mallez S."/>
            <person name="Becker A."/>
            <person name="Gohl D.M."/>
            <person name="Silverstein K.A.T."/>
            <person name="Koren S."/>
            <person name="Bechman K.B."/>
            <person name="Herman A."/>
            <person name="Abrahante J.E."/>
            <person name="Garbe J."/>
        </authorList>
    </citation>
    <scope>NUCLEOTIDE SEQUENCE</scope>
    <source>
        <strain evidence="4">Duluth1</strain>
        <tissue evidence="4">Whole animal</tissue>
    </source>
</reference>
<dbReference type="InterPro" id="IPR002018">
    <property type="entry name" value="CarbesteraseB"/>
</dbReference>
<feature type="signal peptide" evidence="2">
    <location>
        <begin position="1"/>
        <end position="26"/>
    </location>
</feature>
<dbReference type="Proteomes" id="UP000828390">
    <property type="component" value="Unassembled WGS sequence"/>
</dbReference>
<evidence type="ECO:0000256" key="2">
    <source>
        <dbReference type="SAM" id="SignalP"/>
    </source>
</evidence>
<dbReference type="InterPro" id="IPR029058">
    <property type="entry name" value="AB_hydrolase_fold"/>
</dbReference>
<evidence type="ECO:0000313" key="5">
    <source>
        <dbReference type="Proteomes" id="UP000828390"/>
    </source>
</evidence>
<dbReference type="Pfam" id="PF00135">
    <property type="entry name" value="COesterase"/>
    <property type="match status" value="1"/>
</dbReference>
<name>A0A9D4JKC1_DREPO</name>
<reference evidence="4" key="1">
    <citation type="journal article" date="2019" name="bioRxiv">
        <title>The Genome of the Zebra Mussel, Dreissena polymorpha: A Resource for Invasive Species Research.</title>
        <authorList>
            <person name="McCartney M.A."/>
            <person name="Auch B."/>
            <person name="Kono T."/>
            <person name="Mallez S."/>
            <person name="Zhang Y."/>
            <person name="Obille A."/>
            <person name="Becker A."/>
            <person name="Abrahante J.E."/>
            <person name="Garbe J."/>
            <person name="Badalamenti J.P."/>
            <person name="Herman A."/>
            <person name="Mangelson H."/>
            <person name="Liachko I."/>
            <person name="Sullivan S."/>
            <person name="Sone E.D."/>
            <person name="Koren S."/>
            <person name="Silverstein K.A.T."/>
            <person name="Beckman K.B."/>
            <person name="Gohl D.M."/>
        </authorList>
    </citation>
    <scope>NUCLEOTIDE SEQUENCE</scope>
    <source>
        <strain evidence="4">Duluth1</strain>
        <tissue evidence="4">Whole animal</tissue>
    </source>
</reference>
<feature type="chain" id="PRO_5038933875" description="Carboxylesterase type B domain-containing protein" evidence="2">
    <location>
        <begin position="27"/>
        <end position="161"/>
    </location>
</feature>
<organism evidence="4 5">
    <name type="scientific">Dreissena polymorpha</name>
    <name type="common">Zebra mussel</name>
    <name type="synonym">Mytilus polymorpha</name>
    <dbReference type="NCBI Taxonomy" id="45954"/>
    <lineage>
        <taxon>Eukaryota</taxon>
        <taxon>Metazoa</taxon>
        <taxon>Spiralia</taxon>
        <taxon>Lophotrochozoa</taxon>
        <taxon>Mollusca</taxon>
        <taxon>Bivalvia</taxon>
        <taxon>Autobranchia</taxon>
        <taxon>Heteroconchia</taxon>
        <taxon>Euheterodonta</taxon>
        <taxon>Imparidentia</taxon>
        <taxon>Neoheterodontei</taxon>
        <taxon>Myida</taxon>
        <taxon>Dreissenoidea</taxon>
        <taxon>Dreissenidae</taxon>
        <taxon>Dreissena</taxon>
    </lineage>
</organism>
<dbReference type="EMBL" id="JAIWYP010000006">
    <property type="protein sequence ID" value="KAH3813439.1"/>
    <property type="molecule type" value="Genomic_DNA"/>
</dbReference>
<comment type="similarity">
    <text evidence="1">Belongs to the type-B carboxylesterase/lipase family.</text>
</comment>
<evidence type="ECO:0000259" key="3">
    <source>
        <dbReference type="Pfam" id="PF00135"/>
    </source>
</evidence>
<evidence type="ECO:0000313" key="4">
    <source>
        <dbReference type="EMBL" id="KAH3813439.1"/>
    </source>
</evidence>
<evidence type="ECO:0000256" key="1">
    <source>
        <dbReference type="ARBA" id="ARBA00005964"/>
    </source>
</evidence>
<keyword evidence="2" id="KW-0732">Signal</keyword>
<gene>
    <name evidence="4" type="ORF">DPMN_141896</name>
</gene>
<dbReference type="Gene3D" id="3.40.50.1820">
    <property type="entry name" value="alpha/beta hydrolase"/>
    <property type="match status" value="1"/>
</dbReference>
<dbReference type="SUPFAM" id="SSF53474">
    <property type="entry name" value="alpha/beta-Hydrolases"/>
    <property type="match status" value="1"/>
</dbReference>
<dbReference type="InterPro" id="IPR051093">
    <property type="entry name" value="Neuroligin/BSAL"/>
</dbReference>
<dbReference type="PROSITE" id="PS51257">
    <property type="entry name" value="PROKAR_LIPOPROTEIN"/>
    <property type="match status" value="1"/>
</dbReference>
<keyword evidence="5" id="KW-1185">Reference proteome</keyword>
<accession>A0A9D4JKC1</accession>
<comment type="caution">
    <text evidence="4">The sequence shown here is derived from an EMBL/GenBank/DDBJ whole genome shotgun (WGS) entry which is preliminary data.</text>
</comment>
<protein>
    <recommendedName>
        <fullName evidence="3">Carboxylesterase type B domain-containing protein</fullName>
    </recommendedName>
</protein>